<dbReference type="InterPro" id="IPR043128">
    <property type="entry name" value="Rev_trsase/Diguanyl_cyclase"/>
</dbReference>
<keyword evidence="8" id="KW-1185">Reference proteome</keyword>
<gene>
    <name evidence="6" type="ORF">PCAR9_A20491</name>
    <name evidence="5" type="ORF">PCARR_a0569</name>
</gene>
<evidence type="ECO:0000259" key="4">
    <source>
        <dbReference type="PROSITE" id="PS50887"/>
    </source>
</evidence>
<reference evidence="6 7" key="2">
    <citation type="submission" date="2017-11" db="EMBL/GenBank/DDBJ databases">
        <authorList>
            <person name="Han C.G."/>
        </authorList>
    </citation>
    <scope>NUCLEOTIDE SEQUENCE [LARGE SCALE GENOMIC DNA]</scope>
    <source>
        <strain evidence="7">ATCC 43555</strain>
        <strain evidence="6">ATCC43555</strain>
    </source>
</reference>
<dbReference type="EMBL" id="LT965928">
    <property type="protein sequence ID" value="SOU40061.1"/>
    <property type="molecule type" value="Genomic_DNA"/>
</dbReference>
<evidence type="ECO:0000313" key="7">
    <source>
        <dbReference type="Proteomes" id="UP000238288"/>
    </source>
</evidence>
<proteinExistence type="predicted"/>
<dbReference type="AlphaFoldDB" id="A0A2K4X6W8"/>
<dbReference type="PROSITE" id="PS50887">
    <property type="entry name" value="GGDEF"/>
    <property type="match status" value="1"/>
</dbReference>
<dbReference type="SUPFAM" id="SSF55073">
    <property type="entry name" value="Nucleotide cyclase"/>
    <property type="match status" value="1"/>
</dbReference>
<dbReference type="RefSeq" id="WP_104642123.1">
    <property type="nucleotide sequence ID" value="NZ_AQGW01000018.1"/>
</dbReference>
<feature type="domain" description="GGDEF" evidence="4">
    <location>
        <begin position="179"/>
        <end position="308"/>
    </location>
</feature>
<dbReference type="PANTHER" id="PTHR45138:SF9">
    <property type="entry name" value="DIGUANYLATE CYCLASE DGCM-RELATED"/>
    <property type="match status" value="1"/>
</dbReference>
<dbReference type="InterPro" id="IPR029787">
    <property type="entry name" value="Nucleotide_cyclase"/>
</dbReference>
<protein>
    <recommendedName>
        <fullName evidence="2">diguanylate cyclase</fullName>
        <ecNumber evidence="2">2.7.7.65</ecNumber>
    </recommendedName>
</protein>
<dbReference type="EMBL" id="AQGW01000018">
    <property type="protein sequence ID" value="MBE0382269.1"/>
    <property type="molecule type" value="Genomic_DNA"/>
</dbReference>
<evidence type="ECO:0000256" key="2">
    <source>
        <dbReference type="ARBA" id="ARBA00012528"/>
    </source>
</evidence>
<dbReference type="EC" id="2.7.7.65" evidence="2"/>
<dbReference type="GeneID" id="93662702"/>
<evidence type="ECO:0000256" key="3">
    <source>
        <dbReference type="ARBA" id="ARBA00034247"/>
    </source>
</evidence>
<evidence type="ECO:0000313" key="6">
    <source>
        <dbReference type="EMBL" id="SOU40061.1"/>
    </source>
</evidence>
<evidence type="ECO:0000313" key="8">
    <source>
        <dbReference type="Proteomes" id="UP000615003"/>
    </source>
</evidence>
<sequence length="324" mass="36762">MKANSCGHEWIVKLTQQEEESDLDTALIQIIADLLEIKHFAIYINKHISRPLPPTLINTSSSLKALSPTEALLVLHKVSQNKIRVSRSSNVIRSYLPVYHLGEVMGVLLIETQHALSERITALAIHILNIYANQLGLLYKSRLDPLTELLNRQTFDKKVIEIVSGNGFLKPRSEVSNKRRWYLAIADIDLFKNVNDNYGHVIGDEVILLVARLLKNNFRLEDYVFRYGGEEFAVLFQTKTETEARVALNRLRLNVAEYPFPQVGQLTISCGFLELASIDTVSSIVNQADLALYHSKNNGRNRVTSYNELGVNFQQQVDNSIELF</sequence>
<dbReference type="CDD" id="cd01949">
    <property type="entry name" value="GGDEF"/>
    <property type="match status" value="1"/>
</dbReference>
<dbReference type="PANTHER" id="PTHR45138">
    <property type="entry name" value="REGULATORY COMPONENTS OF SENSORY TRANSDUCTION SYSTEM"/>
    <property type="match status" value="1"/>
</dbReference>
<dbReference type="Proteomes" id="UP000238288">
    <property type="component" value="Chromosome PCAR9a"/>
</dbReference>
<evidence type="ECO:0000313" key="5">
    <source>
        <dbReference type="EMBL" id="MBE0382269.1"/>
    </source>
</evidence>
<dbReference type="NCBIfam" id="TIGR00254">
    <property type="entry name" value="GGDEF"/>
    <property type="match status" value="1"/>
</dbReference>
<accession>A0A2K4X6W8</accession>
<evidence type="ECO:0000256" key="1">
    <source>
        <dbReference type="ARBA" id="ARBA00001946"/>
    </source>
</evidence>
<dbReference type="FunFam" id="3.30.70.270:FF:000001">
    <property type="entry name" value="Diguanylate cyclase domain protein"/>
    <property type="match status" value="1"/>
</dbReference>
<dbReference type="GO" id="GO:1902201">
    <property type="term" value="P:negative regulation of bacterial-type flagellum-dependent cell motility"/>
    <property type="evidence" value="ECO:0007669"/>
    <property type="project" value="TreeGrafter"/>
</dbReference>
<dbReference type="GO" id="GO:0005886">
    <property type="term" value="C:plasma membrane"/>
    <property type="evidence" value="ECO:0007669"/>
    <property type="project" value="TreeGrafter"/>
</dbReference>
<reference evidence="5 8" key="1">
    <citation type="submission" date="2015-06" db="EMBL/GenBank/DDBJ databases">
        <title>Genome sequence of Pseudoalteromonas carrageenovora.</title>
        <authorList>
            <person name="Xie B.-B."/>
            <person name="Rong J.-C."/>
            <person name="Qin Q.-L."/>
            <person name="Zhang Y.-Z."/>
        </authorList>
    </citation>
    <scope>NUCLEOTIDE SEQUENCE [LARGE SCALE GENOMIC DNA]</scope>
    <source>
        <strain evidence="5 8">IAM 12662</strain>
    </source>
</reference>
<dbReference type="GO" id="GO:0052621">
    <property type="term" value="F:diguanylate cyclase activity"/>
    <property type="evidence" value="ECO:0007669"/>
    <property type="project" value="UniProtKB-EC"/>
</dbReference>
<dbReference type="GO" id="GO:0043709">
    <property type="term" value="P:cell adhesion involved in single-species biofilm formation"/>
    <property type="evidence" value="ECO:0007669"/>
    <property type="project" value="TreeGrafter"/>
</dbReference>
<name>A0A2K4X6W8_PSEVC</name>
<dbReference type="Proteomes" id="UP000615003">
    <property type="component" value="Unassembled WGS sequence"/>
</dbReference>
<dbReference type="OrthoDB" id="9803824at2"/>
<dbReference type="Gene3D" id="3.30.70.270">
    <property type="match status" value="1"/>
</dbReference>
<dbReference type="InterPro" id="IPR050469">
    <property type="entry name" value="Diguanylate_Cyclase"/>
</dbReference>
<dbReference type="Pfam" id="PF00990">
    <property type="entry name" value="GGDEF"/>
    <property type="match status" value="1"/>
</dbReference>
<comment type="catalytic activity">
    <reaction evidence="3">
        <text>2 GTP = 3',3'-c-di-GMP + 2 diphosphate</text>
        <dbReference type="Rhea" id="RHEA:24898"/>
        <dbReference type="ChEBI" id="CHEBI:33019"/>
        <dbReference type="ChEBI" id="CHEBI:37565"/>
        <dbReference type="ChEBI" id="CHEBI:58805"/>
        <dbReference type="EC" id="2.7.7.65"/>
    </reaction>
</comment>
<comment type="cofactor">
    <cofactor evidence="1">
        <name>Mg(2+)</name>
        <dbReference type="ChEBI" id="CHEBI:18420"/>
    </cofactor>
</comment>
<dbReference type="SMART" id="SM00267">
    <property type="entry name" value="GGDEF"/>
    <property type="match status" value="1"/>
</dbReference>
<organism evidence="6 7">
    <name type="scientific">Pseudoalteromonas carrageenovora IAM 12662</name>
    <dbReference type="NCBI Taxonomy" id="1314868"/>
    <lineage>
        <taxon>Bacteria</taxon>
        <taxon>Pseudomonadati</taxon>
        <taxon>Pseudomonadota</taxon>
        <taxon>Gammaproteobacteria</taxon>
        <taxon>Alteromonadales</taxon>
        <taxon>Pseudoalteromonadaceae</taxon>
        <taxon>Pseudoalteromonas</taxon>
    </lineage>
</organism>
<dbReference type="InterPro" id="IPR000160">
    <property type="entry name" value="GGDEF_dom"/>
</dbReference>